<evidence type="ECO:0000313" key="2">
    <source>
        <dbReference type="Proteomes" id="UP001464555"/>
    </source>
</evidence>
<reference evidence="1 2" key="1">
    <citation type="submission" date="2024-04" db="EMBL/GenBank/DDBJ databases">
        <title>Flavobacterium sp. DGU11 16S ribosomal RNA gene Genome sequencing and assembly.</title>
        <authorList>
            <person name="Park S."/>
        </authorList>
    </citation>
    <scope>NUCLEOTIDE SEQUENCE [LARGE SCALE GENOMIC DNA]</scope>
    <source>
        <strain evidence="1 2">DGU11</strain>
    </source>
</reference>
<dbReference type="PANTHER" id="PTHR31460">
    <property type="match status" value="1"/>
</dbReference>
<dbReference type="PANTHER" id="PTHR31460:SF3">
    <property type="entry name" value="MESOCENTIN"/>
    <property type="match status" value="1"/>
</dbReference>
<dbReference type="RefSeq" id="WP_341696262.1">
    <property type="nucleotide sequence ID" value="NZ_JBBYHR010000003.1"/>
</dbReference>
<evidence type="ECO:0000313" key="1">
    <source>
        <dbReference type="EMBL" id="MEL1243948.1"/>
    </source>
</evidence>
<organism evidence="1 2">
    <name type="scientific">Flavobacterium arundinis</name>
    <dbReference type="NCBI Taxonomy" id="3139143"/>
    <lineage>
        <taxon>Bacteria</taxon>
        <taxon>Pseudomonadati</taxon>
        <taxon>Bacteroidota</taxon>
        <taxon>Flavobacteriia</taxon>
        <taxon>Flavobacteriales</taxon>
        <taxon>Flavobacteriaceae</taxon>
        <taxon>Flavobacterium</taxon>
    </lineage>
</organism>
<dbReference type="Gene3D" id="2.120.10.30">
    <property type="entry name" value="TolB, C-terminal domain"/>
    <property type="match status" value="1"/>
</dbReference>
<comment type="caution">
    <text evidence="1">The sequence shown here is derived from an EMBL/GenBank/DDBJ whole genome shotgun (WGS) entry which is preliminary data.</text>
</comment>
<accession>A0ABU9HUW4</accession>
<dbReference type="InterPro" id="IPR011042">
    <property type="entry name" value="6-blade_b-propeller_TolB-like"/>
</dbReference>
<dbReference type="InterPro" id="IPR053224">
    <property type="entry name" value="Sensory_adhesion_molecule"/>
</dbReference>
<protein>
    <submittedName>
        <fullName evidence="1">Gluconolaconase</fullName>
    </submittedName>
</protein>
<keyword evidence="2" id="KW-1185">Reference proteome</keyword>
<gene>
    <name evidence="1" type="ORF">AAEO56_06705</name>
</gene>
<name>A0ABU9HUW4_9FLAO</name>
<sequence>MKNYIAGIILAYSAIAVAQDKPTARIEFEAPGAYPEGIAYDKASNVFYVSSARLGTIGKVDRSGKYTALYTDAALKSTYGLKVHPDGKRLFACVGDANYSIYSTPDTKKKMARLISIDLKTGKKLADTDLSKLVPGEHFPNDLTFDDKGNAYITDSFAHAIYKVDASGKASVFSKSDLFKTAGVGLNGIVWHPGGFLLATGNGQGCLFKVDINNPGNVTKVKIDQFFPGADGMLLNDANTLTLVQNGGVDKIFRIKSTDNWVTAKPAEATLAGDRFKYPSTAAIAGNETWIMNANFSELGEGNNVPSKKFDIQMAVFRPVK</sequence>
<dbReference type="Proteomes" id="UP001464555">
    <property type="component" value="Unassembled WGS sequence"/>
</dbReference>
<dbReference type="EMBL" id="JBBYHR010000003">
    <property type="protein sequence ID" value="MEL1243948.1"/>
    <property type="molecule type" value="Genomic_DNA"/>
</dbReference>
<proteinExistence type="predicted"/>
<dbReference type="SUPFAM" id="SSF63829">
    <property type="entry name" value="Calcium-dependent phosphotriesterase"/>
    <property type="match status" value="1"/>
</dbReference>